<sequence>MAEPLPFAEVSTAAIATVWQRLLARVIDALVYGVFYALFLVLGATVVSSGSVTDFHGHTTLQHFGVETTGLLVAVAGTAVSGLVYEWLMLAYTGATLGKMAVGIKVVNSGTGQILSFGSAFVRPLVPLAASVFCSLLGLLVYVSPLFDRSGRLRGWHDRAADDVVIKVR</sequence>
<evidence type="ECO:0000313" key="7">
    <source>
        <dbReference type="Proteomes" id="UP000467385"/>
    </source>
</evidence>
<keyword evidence="5" id="KW-0472">Membrane</keyword>
<dbReference type="Pfam" id="PF06271">
    <property type="entry name" value="RDD"/>
    <property type="match status" value="1"/>
</dbReference>
<accession>A0A1X1TSS2</accession>
<keyword evidence="4" id="KW-1133">Transmembrane helix</keyword>
<evidence type="ECO:0000313" key="6">
    <source>
        <dbReference type="EMBL" id="BBZ41176.1"/>
    </source>
</evidence>
<dbReference type="RefSeq" id="WP_085230913.1">
    <property type="nucleotide sequence ID" value="NZ_AP022613.1"/>
</dbReference>
<keyword evidence="3" id="KW-0812">Transmembrane</keyword>
<dbReference type="STRING" id="44010.AWC00_00135"/>
<organism evidence="6 7">
    <name type="scientific">Mycobacterium conspicuum</name>
    <dbReference type="NCBI Taxonomy" id="44010"/>
    <lineage>
        <taxon>Bacteria</taxon>
        <taxon>Bacillati</taxon>
        <taxon>Actinomycetota</taxon>
        <taxon>Actinomycetes</taxon>
        <taxon>Mycobacteriales</taxon>
        <taxon>Mycobacteriaceae</taxon>
        <taxon>Mycobacterium</taxon>
    </lineage>
</organism>
<name>A0A1X1TSS2_9MYCO</name>
<dbReference type="AlphaFoldDB" id="A0A1X1TSS2"/>
<dbReference type="InterPro" id="IPR051791">
    <property type="entry name" value="Pra-immunoreactive"/>
</dbReference>
<dbReference type="Proteomes" id="UP000467385">
    <property type="component" value="Chromosome"/>
</dbReference>
<gene>
    <name evidence="6" type="ORF">MCNS_42390</name>
</gene>
<dbReference type="OrthoDB" id="9793824at2"/>
<evidence type="ECO:0000256" key="4">
    <source>
        <dbReference type="ARBA" id="ARBA00022989"/>
    </source>
</evidence>
<dbReference type="EMBL" id="AP022613">
    <property type="protein sequence ID" value="BBZ41176.1"/>
    <property type="molecule type" value="Genomic_DNA"/>
</dbReference>
<protein>
    <submittedName>
        <fullName evidence="6">RDD family protein</fullName>
    </submittedName>
</protein>
<dbReference type="PANTHER" id="PTHR36115">
    <property type="entry name" value="PROLINE-RICH ANTIGEN HOMOLOG-RELATED"/>
    <property type="match status" value="1"/>
</dbReference>
<keyword evidence="7" id="KW-1185">Reference proteome</keyword>
<dbReference type="InterPro" id="IPR010432">
    <property type="entry name" value="RDD"/>
</dbReference>
<reference evidence="6 7" key="1">
    <citation type="journal article" date="2019" name="Emerg. Microbes Infect.">
        <title>Comprehensive subspecies identification of 175 nontuberculous mycobacteria species based on 7547 genomic profiles.</title>
        <authorList>
            <person name="Matsumoto Y."/>
            <person name="Kinjo T."/>
            <person name="Motooka D."/>
            <person name="Nabeya D."/>
            <person name="Jung N."/>
            <person name="Uechi K."/>
            <person name="Horii T."/>
            <person name="Iida T."/>
            <person name="Fujita J."/>
            <person name="Nakamura S."/>
        </authorList>
    </citation>
    <scope>NUCLEOTIDE SEQUENCE [LARGE SCALE GENOMIC DNA]</scope>
    <source>
        <strain evidence="6 7">JCM 14738</strain>
    </source>
</reference>
<dbReference type="PANTHER" id="PTHR36115:SF4">
    <property type="entry name" value="MEMBRANE PROTEIN"/>
    <property type="match status" value="1"/>
</dbReference>
<proteinExistence type="predicted"/>
<evidence type="ECO:0000256" key="5">
    <source>
        <dbReference type="ARBA" id="ARBA00023136"/>
    </source>
</evidence>
<keyword evidence="2" id="KW-1003">Cell membrane</keyword>
<evidence type="ECO:0000256" key="1">
    <source>
        <dbReference type="ARBA" id="ARBA00004651"/>
    </source>
</evidence>
<dbReference type="GO" id="GO:0005886">
    <property type="term" value="C:plasma membrane"/>
    <property type="evidence" value="ECO:0007669"/>
    <property type="project" value="UniProtKB-SubCell"/>
</dbReference>
<comment type="subcellular location">
    <subcellularLocation>
        <location evidence="1">Cell membrane</location>
        <topology evidence="1">Multi-pass membrane protein</topology>
    </subcellularLocation>
</comment>
<evidence type="ECO:0000256" key="2">
    <source>
        <dbReference type="ARBA" id="ARBA00022475"/>
    </source>
</evidence>
<evidence type="ECO:0000256" key="3">
    <source>
        <dbReference type="ARBA" id="ARBA00022692"/>
    </source>
</evidence>